<dbReference type="Pfam" id="PF13306">
    <property type="entry name" value="LRR_5"/>
    <property type="match status" value="4"/>
</dbReference>
<keyword evidence="2" id="KW-1185">Reference proteome</keyword>
<dbReference type="PANTHER" id="PTHR45661">
    <property type="entry name" value="SURFACE ANTIGEN"/>
    <property type="match status" value="1"/>
</dbReference>
<dbReference type="GeneID" id="14890108"/>
<evidence type="ECO:0000313" key="1">
    <source>
        <dbReference type="EMBL" id="ELP91139.1"/>
    </source>
</evidence>
<dbReference type="RefSeq" id="XP_004257910.1">
    <property type="nucleotide sequence ID" value="XM_004257862.1"/>
</dbReference>
<dbReference type="VEuPathDB" id="AmoebaDB:EIN_270350"/>
<dbReference type="InterPro" id="IPR026906">
    <property type="entry name" value="LRR_5"/>
</dbReference>
<dbReference type="EMBL" id="KB206479">
    <property type="protein sequence ID" value="ELP91139.1"/>
    <property type="molecule type" value="Genomic_DNA"/>
</dbReference>
<evidence type="ECO:0000313" key="2">
    <source>
        <dbReference type="Proteomes" id="UP000014680"/>
    </source>
</evidence>
<accession>A0A0A1U881</accession>
<proteinExistence type="predicted"/>
<dbReference type="Gene3D" id="3.80.10.10">
    <property type="entry name" value="Ribonuclease Inhibitor"/>
    <property type="match status" value="3"/>
</dbReference>
<evidence type="ECO:0008006" key="3">
    <source>
        <dbReference type="Google" id="ProtNLM"/>
    </source>
</evidence>
<dbReference type="AlphaFoldDB" id="A0A0A1U881"/>
<dbReference type="KEGG" id="eiv:EIN_270350"/>
<dbReference type="PANTHER" id="PTHR45661:SF3">
    <property type="entry name" value="IG-LIKE DOMAIN-CONTAINING PROTEIN"/>
    <property type="match status" value="1"/>
</dbReference>
<dbReference type="InterPro" id="IPR053139">
    <property type="entry name" value="Surface_bspA-like"/>
</dbReference>
<sequence>MPKPLDRYSMMIVSKYFKNIGDFIKIIKVCKKFKAIPEMFHYNPICLRSHFKFFPNVETYYIYKKNDKVVPGYFKYVYEYPVSYSFYLSNKSTKNEFTHVFYTQEDYKKYQSFEGATHFRGKIFFWPPYDDSPLVSYNLNGIVSLGNIGFNNNSGLSKITLDRRLCELPSGCFLNCVSLQEIDLSGVKIIGEDCFKNCKKLSAITFGEELSAVGHNAFYDVCDIQSVVTFGMTKLDSLINMSSSHAFVGISHKLLVTQNDTIQLDNLQLLKVFAMSIEEIGDKGFNNVSIIEEMDIPKSVTKIGYSAFSNSNLKRLDLTNVIQIGEQSNMKSVTAITIPAALSFDSLPFLDSLKRISVLNGKVLESPAACYMKTILEQDGCSSKHYYYTKTDYDYYNGKIPLFCILITKDVFFRVDIKYIEIPQNVEVVDWGNLYHCEKLEKLVILSQTPGYISVHQCKQLEEIVCKSVGKKLKFSSCNKLSKLTLSAIPEYNVNVPLVVKCPNLSEIVIENIPQNGVYNGRINYDFCKLVKQNIRFEDVVYDGYHDYNTINEDVYYSDEDDNQNSDKLEDENVLTTVIVPEGVTTIPTMSIRALFNNIKLVLPSTLKKIESNAVDCVNLKEVVGLTQNVVIDKNAFINCDKSVVGLYNFVD</sequence>
<name>A0A0A1U881_ENTIV</name>
<reference evidence="1 2" key="1">
    <citation type="submission" date="2012-10" db="EMBL/GenBank/DDBJ databases">
        <authorList>
            <person name="Zafar N."/>
            <person name="Inman J."/>
            <person name="Hall N."/>
            <person name="Lorenzi H."/>
            <person name="Caler E."/>
        </authorList>
    </citation>
    <scope>NUCLEOTIDE SEQUENCE [LARGE SCALE GENOMIC DNA]</scope>
    <source>
        <strain evidence="1 2">IP1</strain>
    </source>
</reference>
<dbReference type="OrthoDB" id="31390at2759"/>
<gene>
    <name evidence="1" type="ORF">EIN_270350</name>
</gene>
<organism evidence="1 2">
    <name type="scientific">Entamoeba invadens IP1</name>
    <dbReference type="NCBI Taxonomy" id="370355"/>
    <lineage>
        <taxon>Eukaryota</taxon>
        <taxon>Amoebozoa</taxon>
        <taxon>Evosea</taxon>
        <taxon>Archamoebae</taxon>
        <taxon>Mastigamoebida</taxon>
        <taxon>Entamoebidae</taxon>
        <taxon>Entamoeba</taxon>
    </lineage>
</organism>
<dbReference type="Proteomes" id="UP000014680">
    <property type="component" value="Unassembled WGS sequence"/>
</dbReference>
<dbReference type="InterPro" id="IPR032675">
    <property type="entry name" value="LRR_dom_sf"/>
</dbReference>
<dbReference type="SUPFAM" id="SSF52058">
    <property type="entry name" value="L domain-like"/>
    <property type="match status" value="1"/>
</dbReference>
<protein>
    <recommendedName>
        <fullName evidence="3">Leucine rich repeat containing protein BspA family protein</fullName>
    </recommendedName>
</protein>